<dbReference type="SUPFAM" id="SSF46894">
    <property type="entry name" value="C-terminal effector domain of the bipartite response regulators"/>
    <property type="match status" value="1"/>
</dbReference>
<keyword evidence="2" id="KW-0238">DNA-binding</keyword>
<dbReference type="EMBL" id="CAFBMG010000094">
    <property type="protein sequence ID" value="CAB4907094.1"/>
    <property type="molecule type" value="Genomic_DNA"/>
</dbReference>
<dbReference type="Gene3D" id="3.40.50.2300">
    <property type="match status" value="1"/>
</dbReference>
<proteinExistence type="predicted"/>
<dbReference type="PROSITE" id="PS00622">
    <property type="entry name" value="HTH_LUXR_1"/>
    <property type="match status" value="1"/>
</dbReference>
<dbReference type="PRINTS" id="PR00038">
    <property type="entry name" value="HTHLUXR"/>
</dbReference>
<evidence type="ECO:0000256" key="2">
    <source>
        <dbReference type="ARBA" id="ARBA00023125"/>
    </source>
</evidence>
<evidence type="ECO:0000256" key="3">
    <source>
        <dbReference type="ARBA" id="ARBA00023163"/>
    </source>
</evidence>
<dbReference type="InterPro" id="IPR000792">
    <property type="entry name" value="Tscrpt_reg_LuxR_C"/>
</dbReference>
<evidence type="ECO:0000313" key="5">
    <source>
        <dbReference type="EMBL" id="CAB4907094.1"/>
    </source>
</evidence>
<keyword evidence="3" id="KW-0804">Transcription</keyword>
<dbReference type="InterPro" id="IPR039420">
    <property type="entry name" value="WalR-like"/>
</dbReference>
<dbReference type="GO" id="GO:0006355">
    <property type="term" value="P:regulation of DNA-templated transcription"/>
    <property type="evidence" value="ECO:0007669"/>
    <property type="project" value="InterPro"/>
</dbReference>
<feature type="domain" description="HTH luxR-type" evidence="4">
    <location>
        <begin position="43"/>
        <end position="108"/>
    </location>
</feature>
<dbReference type="PANTHER" id="PTHR43214:SF24">
    <property type="entry name" value="TRANSCRIPTIONAL REGULATORY PROTEIN NARL-RELATED"/>
    <property type="match status" value="1"/>
</dbReference>
<dbReference type="AlphaFoldDB" id="A0A6J7GJ43"/>
<dbReference type="PANTHER" id="PTHR43214">
    <property type="entry name" value="TWO-COMPONENT RESPONSE REGULATOR"/>
    <property type="match status" value="1"/>
</dbReference>
<sequence length="115" mass="12903">MLKKIQGNELVEAVRAIAGGRSLLDATNLDSARGRLRTRGDNADARLQYLTPQELRILECLADGLTNRQIAEKMFLAEKTVKNYVSSLLSKMGVSRRTEAAVFAARKQVREERRN</sequence>
<organism evidence="5">
    <name type="scientific">freshwater metagenome</name>
    <dbReference type="NCBI Taxonomy" id="449393"/>
    <lineage>
        <taxon>unclassified sequences</taxon>
        <taxon>metagenomes</taxon>
        <taxon>ecological metagenomes</taxon>
    </lineage>
</organism>
<reference evidence="5" key="1">
    <citation type="submission" date="2020-05" db="EMBL/GenBank/DDBJ databases">
        <authorList>
            <person name="Chiriac C."/>
            <person name="Salcher M."/>
            <person name="Ghai R."/>
            <person name="Kavagutti S V."/>
        </authorList>
    </citation>
    <scope>NUCLEOTIDE SEQUENCE</scope>
</reference>
<name>A0A6J7GJ43_9ZZZZ</name>
<protein>
    <submittedName>
        <fullName evidence="5">Unannotated protein</fullName>
    </submittedName>
</protein>
<accession>A0A6J7GJ43</accession>
<dbReference type="GO" id="GO:0003677">
    <property type="term" value="F:DNA binding"/>
    <property type="evidence" value="ECO:0007669"/>
    <property type="project" value="UniProtKB-KW"/>
</dbReference>
<dbReference type="Pfam" id="PF00196">
    <property type="entry name" value="GerE"/>
    <property type="match status" value="1"/>
</dbReference>
<keyword evidence="1" id="KW-0805">Transcription regulation</keyword>
<evidence type="ECO:0000259" key="4">
    <source>
        <dbReference type="PROSITE" id="PS50043"/>
    </source>
</evidence>
<dbReference type="SMART" id="SM00421">
    <property type="entry name" value="HTH_LUXR"/>
    <property type="match status" value="1"/>
</dbReference>
<evidence type="ECO:0000256" key="1">
    <source>
        <dbReference type="ARBA" id="ARBA00023015"/>
    </source>
</evidence>
<dbReference type="CDD" id="cd06170">
    <property type="entry name" value="LuxR_C_like"/>
    <property type="match status" value="1"/>
</dbReference>
<dbReference type="PROSITE" id="PS50043">
    <property type="entry name" value="HTH_LUXR_2"/>
    <property type="match status" value="1"/>
</dbReference>
<dbReference type="InterPro" id="IPR016032">
    <property type="entry name" value="Sig_transdc_resp-reg_C-effctor"/>
</dbReference>
<gene>
    <name evidence="5" type="ORF">UFOPK3519_01177</name>
</gene>